<evidence type="ECO:0000259" key="7">
    <source>
        <dbReference type="Pfam" id="PF01232"/>
    </source>
</evidence>
<dbReference type="PANTHER" id="PTHR43362:SF1">
    <property type="entry name" value="MANNITOL DEHYDROGENASE 2-RELATED"/>
    <property type="match status" value="1"/>
</dbReference>
<sequence length="460" mass="48766">MTTALPRLSRSLPAAPPAAPIKIVHLGLGNFHRAHQAWYTAHAPDASAWGIAAFTGRRPDAALALAPQDGLYTLIVKGPEGDRLELLGAVSAVHAAGDHDTYLDYLRRSEVSLVTLTMTEAAYLSDGVGGLRRTPEVEQDLASLRSDASAAVVTLPARLVAGLLARRAAGAGPITVLSCDNLPHNGSATAGVVTALAAGVDPSLVDWISDHVDFASSMVDRITPATTDGDRELVAERCSYLDAAPVPTEPFSEWVIAGSFPAGRPQWEAAGAQLVDDVTPYEQRKLWLLNGSHSLLAYAGSVRGHTYIDEAIADPVCRGWVQALWDETVPHLPLPAEDLDSYRSALLERYANPRIRHRLAQIAADGSTKIAVRTLPVLRAERAAGRVPVGCATAIAGWIQHLRGAGVPVNDAGAEPYLGLVSLPDEAAVRGVLELLDSGRGSDDELVAAVLSRLHERHHS</sequence>
<dbReference type="PROSITE" id="PS00974">
    <property type="entry name" value="MANNITOL_DHGENASE"/>
    <property type="match status" value="1"/>
</dbReference>
<dbReference type="PANTHER" id="PTHR43362">
    <property type="entry name" value="MANNITOL DEHYDROGENASE DSF1-RELATED"/>
    <property type="match status" value="1"/>
</dbReference>
<evidence type="ECO:0000259" key="8">
    <source>
        <dbReference type="Pfam" id="PF08125"/>
    </source>
</evidence>
<keyword evidence="5" id="KW-0520">NAD</keyword>
<dbReference type="RefSeq" id="WP_013861471.1">
    <property type="nucleotide sequence ID" value="NC_015635.1"/>
</dbReference>
<evidence type="ECO:0000256" key="1">
    <source>
        <dbReference type="ARBA" id="ARBA00006541"/>
    </source>
</evidence>
<dbReference type="EMBL" id="AP012204">
    <property type="protein sequence ID" value="BAK33582.1"/>
    <property type="molecule type" value="Genomic_DNA"/>
</dbReference>
<proteinExistence type="inferred from homology"/>
<dbReference type="Gene3D" id="3.40.50.720">
    <property type="entry name" value="NAD(P)-binding Rossmann-like Domain"/>
    <property type="match status" value="1"/>
</dbReference>
<protein>
    <recommendedName>
        <fullName evidence="3">Mannitol-1-phosphate 5-dehydrogenase</fullName>
        <ecNumber evidence="2">1.1.1.17</ecNumber>
    </recommendedName>
</protein>
<evidence type="ECO:0000313" key="9">
    <source>
        <dbReference type="EMBL" id="BAK33582.1"/>
    </source>
</evidence>
<dbReference type="InterPro" id="IPR013131">
    <property type="entry name" value="Mannitol_DH_N"/>
</dbReference>
<evidence type="ECO:0000256" key="6">
    <source>
        <dbReference type="ARBA" id="ARBA00048615"/>
    </source>
</evidence>
<evidence type="ECO:0000256" key="2">
    <source>
        <dbReference type="ARBA" id="ARBA00012939"/>
    </source>
</evidence>
<dbReference type="Proteomes" id="UP000007947">
    <property type="component" value="Chromosome"/>
</dbReference>
<dbReference type="HOGENOM" id="CLU_027324_0_0_11"/>
<dbReference type="SUPFAM" id="SSF48179">
    <property type="entry name" value="6-phosphogluconate dehydrogenase C-terminal domain-like"/>
    <property type="match status" value="1"/>
</dbReference>
<dbReference type="Pfam" id="PF08125">
    <property type="entry name" value="Mannitol_dh_C"/>
    <property type="match status" value="1"/>
</dbReference>
<dbReference type="KEGG" id="mph:MLP_05680"/>
<evidence type="ECO:0000313" key="10">
    <source>
        <dbReference type="Proteomes" id="UP000007947"/>
    </source>
</evidence>
<keyword evidence="4 9" id="KW-0560">Oxidoreductase</keyword>
<comment type="catalytic activity">
    <reaction evidence="6">
        <text>D-mannitol 1-phosphate + NAD(+) = beta-D-fructose 6-phosphate + NADH + H(+)</text>
        <dbReference type="Rhea" id="RHEA:19661"/>
        <dbReference type="ChEBI" id="CHEBI:15378"/>
        <dbReference type="ChEBI" id="CHEBI:57540"/>
        <dbReference type="ChEBI" id="CHEBI:57634"/>
        <dbReference type="ChEBI" id="CHEBI:57945"/>
        <dbReference type="ChEBI" id="CHEBI:61381"/>
        <dbReference type="EC" id="1.1.1.17"/>
    </reaction>
</comment>
<dbReference type="InterPro" id="IPR000669">
    <property type="entry name" value="Mannitol_DH"/>
</dbReference>
<dbReference type="PRINTS" id="PR00084">
    <property type="entry name" value="MTLDHDRGNASE"/>
</dbReference>
<dbReference type="InterPro" id="IPR036291">
    <property type="entry name" value="NAD(P)-bd_dom_sf"/>
</dbReference>
<gene>
    <name evidence="9" type="ordered locus">MLP_05680</name>
</gene>
<evidence type="ECO:0000256" key="4">
    <source>
        <dbReference type="ARBA" id="ARBA00023002"/>
    </source>
</evidence>
<dbReference type="Pfam" id="PF01232">
    <property type="entry name" value="Mannitol_dh"/>
    <property type="match status" value="1"/>
</dbReference>
<dbReference type="InterPro" id="IPR008927">
    <property type="entry name" value="6-PGluconate_DH-like_C_sf"/>
</dbReference>
<reference evidence="9 10" key="1">
    <citation type="submission" date="2011-05" db="EMBL/GenBank/DDBJ databases">
        <title>Whole genome sequence of Microlunatus phosphovorus NM-1.</title>
        <authorList>
            <person name="Hosoyama A."/>
            <person name="Sasaki K."/>
            <person name="Harada T."/>
            <person name="Igarashi R."/>
            <person name="Kawakoshi A."/>
            <person name="Sasagawa M."/>
            <person name="Fukada J."/>
            <person name="Nakamura S."/>
            <person name="Katano Y."/>
            <person name="Hanada S."/>
            <person name="Kamagata Y."/>
            <person name="Nakamura N."/>
            <person name="Yamazaki S."/>
            <person name="Fujita N."/>
        </authorList>
    </citation>
    <scope>NUCLEOTIDE SEQUENCE [LARGE SCALE GENOMIC DNA]</scope>
    <source>
        <strain evidence="10">ATCC 700054 / DSM 10555 / JCM 9379 / NBRC 101784 / NCIMB 13414 / VKM Ac-1990 / NM-1</strain>
    </source>
</reference>
<keyword evidence="10" id="KW-1185">Reference proteome</keyword>
<dbReference type="GO" id="GO:0019594">
    <property type="term" value="P:mannitol metabolic process"/>
    <property type="evidence" value="ECO:0007669"/>
    <property type="project" value="InterPro"/>
</dbReference>
<dbReference type="EC" id="1.1.1.17" evidence="2"/>
<dbReference type="InterPro" id="IPR013118">
    <property type="entry name" value="Mannitol_DH_C"/>
</dbReference>
<dbReference type="STRING" id="1032480.MLP_05680"/>
<dbReference type="Gene3D" id="1.10.1040.10">
    <property type="entry name" value="N-(1-d-carboxylethyl)-l-norvaline Dehydrogenase, domain 2"/>
    <property type="match status" value="1"/>
</dbReference>
<feature type="domain" description="Mannitol dehydrogenase C-terminal" evidence="8">
    <location>
        <begin position="277"/>
        <end position="404"/>
    </location>
</feature>
<dbReference type="InterPro" id="IPR013328">
    <property type="entry name" value="6PGD_dom2"/>
</dbReference>
<evidence type="ECO:0000256" key="5">
    <source>
        <dbReference type="ARBA" id="ARBA00023027"/>
    </source>
</evidence>
<dbReference type="InterPro" id="IPR023027">
    <property type="entry name" value="Mannitol_DH_CS"/>
</dbReference>
<feature type="domain" description="Mannitol dehydrogenase N-terminal" evidence="7">
    <location>
        <begin position="22"/>
        <end position="268"/>
    </location>
</feature>
<dbReference type="InterPro" id="IPR050988">
    <property type="entry name" value="Mannitol_DH/Oxidoreductase"/>
</dbReference>
<dbReference type="SUPFAM" id="SSF51735">
    <property type="entry name" value="NAD(P)-binding Rossmann-fold domains"/>
    <property type="match status" value="1"/>
</dbReference>
<dbReference type="eggNOG" id="COG0246">
    <property type="taxonomic scope" value="Bacteria"/>
</dbReference>
<name>F5XK86_MICPN</name>
<comment type="similarity">
    <text evidence="1">Belongs to the mannitol dehydrogenase family.</text>
</comment>
<evidence type="ECO:0000256" key="3">
    <source>
        <dbReference type="ARBA" id="ARBA00016219"/>
    </source>
</evidence>
<dbReference type="GO" id="GO:0008926">
    <property type="term" value="F:mannitol-1-phosphate 5-dehydrogenase activity"/>
    <property type="evidence" value="ECO:0007669"/>
    <property type="project" value="UniProtKB-EC"/>
</dbReference>
<dbReference type="AlphaFoldDB" id="F5XK86"/>
<accession>F5XK86</accession>
<organism evidence="9 10">
    <name type="scientific">Microlunatus phosphovorus (strain ATCC 700054 / DSM 10555 / JCM 9379 / NBRC 101784 / NCIMB 13414 / VKM Ac-1990 / NM-1)</name>
    <dbReference type="NCBI Taxonomy" id="1032480"/>
    <lineage>
        <taxon>Bacteria</taxon>
        <taxon>Bacillati</taxon>
        <taxon>Actinomycetota</taxon>
        <taxon>Actinomycetes</taxon>
        <taxon>Propionibacteriales</taxon>
        <taxon>Propionibacteriaceae</taxon>
        <taxon>Microlunatus</taxon>
    </lineage>
</organism>